<feature type="compositionally biased region" description="Basic and acidic residues" evidence="1">
    <location>
        <begin position="14"/>
        <end position="25"/>
    </location>
</feature>
<feature type="region of interest" description="Disordered" evidence="1">
    <location>
        <begin position="52"/>
        <end position="109"/>
    </location>
</feature>
<proteinExistence type="predicted"/>
<feature type="non-terminal residue" evidence="2">
    <location>
        <position position="109"/>
    </location>
</feature>
<feature type="compositionally biased region" description="Polar residues" evidence="1">
    <location>
        <begin position="52"/>
        <end position="62"/>
    </location>
</feature>
<evidence type="ECO:0000313" key="2">
    <source>
        <dbReference type="EMBL" id="CAG8836780.1"/>
    </source>
</evidence>
<dbReference type="Proteomes" id="UP000789901">
    <property type="component" value="Unassembled WGS sequence"/>
</dbReference>
<accession>A0ABN7WQJ1</accession>
<evidence type="ECO:0000256" key="1">
    <source>
        <dbReference type="SAM" id="MobiDB-lite"/>
    </source>
</evidence>
<feature type="region of interest" description="Disordered" evidence="1">
    <location>
        <begin position="1"/>
        <end position="25"/>
    </location>
</feature>
<gene>
    <name evidence="2" type="ORF">GMARGA_LOCUS33199</name>
</gene>
<comment type="caution">
    <text evidence="2">The sequence shown here is derived from an EMBL/GenBank/DDBJ whole genome shotgun (WGS) entry which is preliminary data.</text>
</comment>
<keyword evidence="3" id="KW-1185">Reference proteome</keyword>
<evidence type="ECO:0000313" key="3">
    <source>
        <dbReference type="Proteomes" id="UP000789901"/>
    </source>
</evidence>
<reference evidence="2 3" key="1">
    <citation type="submission" date="2021-06" db="EMBL/GenBank/DDBJ databases">
        <authorList>
            <person name="Kallberg Y."/>
            <person name="Tangrot J."/>
            <person name="Rosling A."/>
        </authorList>
    </citation>
    <scope>NUCLEOTIDE SEQUENCE [LARGE SCALE GENOMIC DNA]</scope>
    <source>
        <strain evidence="2 3">120-4 pot B 10/14</strain>
    </source>
</reference>
<organism evidence="2 3">
    <name type="scientific">Gigaspora margarita</name>
    <dbReference type="NCBI Taxonomy" id="4874"/>
    <lineage>
        <taxon>Eukaryota</taxon>
        <taxon>Fungi</taxon>
        <taxon>Fungi incertae sedis</taxon>
        <taxon>Mucoromycota</taxon>
        <taxon>Glomeromycotina</taxon>
        <taxon>Glomeromycetes</taxon>
        <taxon>Diversisporales</taxon>
        <taxon>Gigasporaceae</taxon>
        <taxon>Gigaspora</taxon>
    </lineage>
</organism>
<sequence length="109" mass="12898">MGTKIEGVEINTSETEHKKNSSKEKFDKEKAEFEKTNEKCISNKVIIASQDLQISKTTPDNNNKARRKPKNEEHRECESRTSKEHKRKFKTEEKNNQTWRVGSYRQEKK</sequence>
<feature type="compositionally biased region" description="Basic and acidic residues" evidence="1">
    <location>
        <begin position="70"/>
        <end position="82"/>
    </location>
</feature>
<protein>
    <submittedName>
        <fullName evidence="2">30375_t:CDS:1</fullName>
    </submittedName>
</protein>
<dbReference type="EMBL" id="CAJVQB010054341">
    <property type="protein sequence ID" value="CAG8836780.1"/>
    <property type="molecule type" value="Genomic_DNA"/>
</dbReference>
<name>A0ABN7WQJ1_GIGMA</name>